<reference evidence="2 3" key="1">
    <citation type="journal article" date="2024" name="G3 (Bethesda)">
        <title>Genome assembly of Hibiscus sabdariffa L. provides insights into metabolisms of medicinal natural products.</title>
        <authorList>
            <person name="Kim T."/>
        </authorList>
    </citation>
    <scope>NUCLEOTIDE SEQUENCE [LARGE SCALE GENOMIC DNA]</scope>
    <source>
        <strain evidence="2">TK-2024</strain>
        <tissue evidence="2">Old leaves</tissue>
    </source>
</reference>
<feature type="compositionally biased region" description="Basic and acidic residues" evidence="1">
    <location>
        <begin position="208"/>
        <end position="222"/>
    </location>
</feature>
<name>A0ABR2C704_9ROSI</name>
<feature type="region of interest" description="Disordered" evidence="1">
    <location>
        <begin position="186"/>
        <end position="222"/>
    </location>
</feature>
<keyword evidence="3" id="KW-1185">Reference proteome</keyword>
<dbReference type="Proteomes" id="UP001472677">
    <property type="component" value="Unassembled WGS sequence"/>
</dbReference>
<accession>A0ABR2C704</accession>
<comment type="caution">
    <text evidence="2">The sequence shown here is derived from an EMBL/GenBank/DDBJ whole genome shotgun (WGS) entry which is preliminary data.</text>
</comment>
<evidence type="ECO:0000313" key="3">
    <source>
        <dbReference type="Proteomes" id="UP001472677"/>
    </source>
</evidence>
<evidence type="ECO:0000256" key="1">
    <source>
        <dbReference type="SAM" id="MobiDB-lite"/>
    </source>
</evidence>
<evidence type="ECO:0000313" key="2">
    <source>
        <dbReference type="EMBL" id="KAK8515199.1"/>
    </source>
</evidence>
<sequence length="222" mass="23486">MGLGLAPMSLFLPPLGVAVHDWLLWLHMMRLLALGDSCDGKLPILLGCDGAALYLYAYFVTRMAVPVWVLWPTLCIGLDLTSLARLWLEYCMLFWELCLCFVQHRIALLPDAPSGVVSIGVSKRSASRPHGRVSLVEDAADVSVPAPTAASGSPSGGLPTEVALPTAPFLASDSVAASLAPKNSTVPADRLVSSAPTSSVQATAVTKDIPHDPMVHIDSSDM</sequence>
<evidence type="ECO:0008006" key="4">
    <source>
        <dbReference type="Google" id="ProtNLM"/>
    </source>
</evidence>
<gene>
    <name evidence="2" type="ORF">V6N12_019247</name>
</gene>
<proteinExistence type="predicted"/>
<dbReference type="EMBL" id="JBBPBM010000064">
    <property type="protein sequence ID" value="KAK8515199.1"/>
    <property type="molecule type" value="Genomic_DNA"/>
</dbReference>
<organism evidence="2 3">
    <name type="scientific">Hibiscus sabdariffa</name>
    <name type="common">roselle</name>
    <dbReference type="NCBI Taxonomy" id="183260"/>
    <lineage>
        <taxon>Eukaryota</taxon>
        <taxon>Viridiplantae</taxon>
        <taxon>Streptophyta</taxon>
        <taxon>Embryophyta</taxon>
        <taxon>Tracheophyta</taxon>
        <taxon>Spermatophyta</taxon>
        <taxon>Magnoliopsida</taxon>
        <taxon>eudicotyledons</taxon>
        <taxon>Gunneridae</taxon>
        <taxon>Pentapetalae</taxon>
        <taxon>rosids</taxon>
        <taxon>malvids</taxon>
        <taxon>Malvales</taxon>
        <taxon>Malvaceae</taxon>
        <taxon>Malvoideae</taxon>
        <taxon>Hibiscus</taxon>
    </lineage>
</organism>
<feature type="compositionally biased region" description="Polar residues" evidence="1">
    <location>
        <begin position="194"/>
        <end position="204"/>
    </location>
</feature>
<protein>
    <recommendedName>
        <fullName evidence="4">Transmembrane protein</fullName>
    </recommendedName>
</protein>